<keyword evidence="8 13" id="KW-0812">Transmembrane</keyword>
<feature type="transmembrane region" description="Helical" evidence="13">
    <location>
        <begin position="161"/>
        <end position="184"/>
    </location>
</feature>
<feature type="domain" description="FtsX extracellular" evidence="15">
    <location>
        <begin position="56"/>
        <end position="148"/>
    </location>
</feature>
<evidence type="ECO:0000259" key="14">
    <source>
        <dbReference type="Pfam" id="PF02687"/>
    </source>
</evidence>
<evidence type="ECO:0000259" key="15">
    <source>
        <dbReference type="Pfam" id="PF18075"/>
    </source>
</evidence>
<gene>
    <name evidence="16" type="ORF">BJ971_002383</name>
</gene>
<keyword evidence="10 12" id="KW-0472">Membrane</keyword>
<evidence type="ECO:0000313" key="17">
    <source>
        <dbReference type="Proteomes" id="UP000578112"/>
    </source>
</evidence>
<dbReference type="Pfam" id="PF18075">
    <property type="entry name" value="FtsX_ECD"/>
    <property type="match status" value="1"/>
</dbReference>
<evidence type="ECO:0000256" key="9">
    <source>
        <dbReference type="ARBA" id="ARBA00022989"/>
    </source>
</evidence>
<organism evidence="16 17">
    <name type="scientific">Actinoplanes digitatis</name>
    <dbReference type="NCBI Taxonomy" id="1868"/>
    <lineage>
        <taxon>Bacteria</taxon>
        <taxon>Bacillati</taxon>
        <taxon>Actinomycetota</taxon>
        <taxon>Actinomycetes</taxon>
        <taxon>Micromonosporales</taxon>
        <taxon>Micromonosporaceae</taxon>
        <taxon>Actinoplanes</taxon>
    </lineage>
</organism>
<dbReference type="PIRSF" id="PIRSF003097">
    <property type="entry name" value="FtsX"/>
    <property type="match status" value="1"/>
</dbReference>
<feature type="transmembrane region" description="Helical" evidence="13">
    <location>
        <begin position="258"/>
        <end position="281"/>
    </location>
</feature>
<feature type="transmembrane region" description="Helical" evidence="13">
    <location>
        <begin position="210"/>
        <end position="237"/>
    </location>
</feature>
<evidence type="ECO:0000256" key="11">
    <source>
        <dbReference type="ARBA" id="ARBA00023306"/>
    </source>
</evidence>
<dbReference type="PANTHER" id="PTHR47755:SF1">
    <property type="entry name" value="CELL DIVISION PROTEIN FTSX"/>
    <property type="match status" value="1"/>
</dbReference>
<evidence type="ECO:0000256" key="12">
    <source>
        <dbReference type="PIRNR" id="PIRNR003097"/>
    </source>
</evidence>
<comment type="similarity">
    <text evidence="3 12">Belongs to the ABC-4 integral membrane protein family. FtsX subfamily.</text>
</comment>
<evidence type="ECO:0000256" key="13">
    <source>
        <dbReference type="SAM" id="Phobius"/>
    </source>
</evidence>
<keyword evidence="11 12" id="KW-0131">Cell cycle</keyword>
<dbReference type="InterPro" id="IPR003838">
    <property type="entry name" value="ABC3_permease_C"/>
</dbReference>
<evidence type="ECO:0000256" key="5">
    <source>
        <dbReference type="ARBA" id="ARBA00021907"/>
    </source>
</evidence>
<dbReference type="PANTHER" id="PTHR47755">
    <property type="entry name" value="CELL DIVISION PROTEIN FTSX"/>
    <property type="match status" value="1"/>
</dbReference>
<keyword evidence="17" id="KW-1185">Reference proteome</keyword>
<comment type="caution">
    <text evidence="16">The sequence shown here is derived from an EMBL/GenBank/DDBJ whole genome shotgun (WGS) entry which is preliminary data.</text>
</comment>
<dbReference type="Pfam" id="PF02687">
    <property type="entry name" value="FtsX"/>
    <property type="match status" value="1"/>
</dbReference>
<keyword evidence="7 12" id="KW-0132">Cell division</keyword>
<proteinExistence type="inferred from homology"/>
<keyword evidence="6 12" id="KW-1003">Cell membrane</keyword>
<evidence type="ECO:0000256" key="4">
    <source>
        <dbReference type="ARBA" id="ARBA00011160"/>
    </source>
</evidence>
<evidence type="ECO:0000256" key="8">
    <source>
        <dbReference type="ARBA" id="ARBA00022692"/>
    </source>
</evidence>
<dbReference type="NCBIfam" id="NF038346">
    <property type="entry name" value="FtsX_actino"/>
    <property type="match status" value="1"/>
</dbReference>
<evidence type="ECO:0000313" key="16">
    <source>
        <dbReference type="EMBL" id="MBB4761827.1"/>
    </source>
</evidence>
<dbReference type="GO" id="GO:0005886">
    <property type="term" value="C:plasma membrane"/>
    <property type="evidence" value="ECO:0007669"/>
    <property type="project" value="UniProtKB-SubCell"/>
</dbReference>
<evidence type="ECO:0000256" key="6">
    <source>
        <dbReference type="ARBA" id="ARBA00022475"/>
    </source>
</evidence>
<evidence type="ECO:0000256" key="7">
    <source>
        <dbReference type="ARBA" id="ARBA00022618"/>
    </source>
</evidence>
<dbReference type="InterPro" id="IPR040690">
    <property type="entry name" value="FtsX_ECD"/>
</dbReference>
<dbReference type="Gene3D" id="3.30.70.3040">
    <property type="match status" value="1"/>
</dbReference>
<keyword evidence="9 13" id="KW-1133">Transmembrane helix</keyword>
<comment type="subcellular location">
    <subcellularLocation>
        <location evidence="2">Cell membrane</location>
        <topology evidence="2">Multi-pass membrane protein</topology>
    </subcellularLocation>
</comment>
<reference evidence="16 17" key="1">
    <citation type="submission" date="2020-08" db="EMBL/GenBank/DDBJ databases">
        <title>Sequencing the genomes of 1000 actinobacteria strains.</title>
        <authorList>
            <person name="Klenk H.-P."/>
        </authorList>
    </citation>
    <scope>NUCLEOTIDE SEQUENCE [LARGE SCALE GENOMIC DNA]</scope>
    <source>
        <strain evidence="16 17">DSM 43149</strain>
    </source>
</reference>
<name>A0A7W7MPL3_9ACTN</name>
<comment type="subunit">
    <text evidence="4">Forms a membrane-associated complex with FtsE.</text>
</comment>
<comment type="function">
    <text evidence="1">Part of the ABC transporter FtsEX involved in cellular division.</text>
</comment>
<dbReference type="InterPro" id="IPR047929">
    <property type="entry name" value="FtsX_actino"/>
</dbReference>
<evidence type="ECO:0000256" key="10">
    <source>
        <dbReference type="ARBA" id="ARBA00023136"/>
    </source>
</evidence>
<dbReference type="EMBL" id="JACHNH010000001">
    <property type="protein sequence ID" value="MBB4761827.1"/>
    <property type="molecule type" value="Genomic_DNA"/>
</dbReference>
<accession>A0A7W7MPL3</accession>
<dbReference type="Proteomes" id="UP000578112">
    <property type="component" value="Unassembled WGS sequence"/>
</dbReference>
<dbReference type="RefSeq" id="WP_184992489.1">
    <property type="nucleotide sequence ID" value="NZ_BOMK01000001.1"/>
</dbReference>
<dbReference type="InterPro" id="IPR004513">
    <property type="entry name" value="FtsX"/>
</dbReference>
<sequence length="287" mass="31527">MRVKYVLNEVLIGLWRNATMTIAMIITLAVSLTMLGAGVLLYAQVDRMKDLYYGNVEVKVFLNGDATDAQRDGLGAALRSSPMVRETIYESKAEAFARFREMWSESPDLIATVRPEQLPASFRVKLRDPEGYREFAARFGTRPGVDQIIDQRQLLEKVFDIFAAIQLLALAVAAVMAMAALLLVGNTIQLAAYSKRQEVAVMRLVGASNWFIQAPFVLEAMVAGVVGAVLGFGALFAGKTILIDGRLHSLIPIQNGDVWLMLPLMAVVGAAVSAVTAWITLRFYLRV</sequence>
<protein>
    <recommendedName>
        <fullName evidence="5 12">Cell division protein FtsX</fullName>
    </recommendedName>
</protein>
<feature type="transmembrane region" description="Helical" evidence="13">
    <location>
        <begin position="20"/>
        <end position="43"/>
    </location>
</feature>
<dbReference type="AlphaFoldDB" id="A0A7W7MPL3"/>
<evidence type="ECO:0000256" key="3">
    <source>
        <dbReference type="ARBA" id="ARBA00007379"/>
    </source>
</evidence>
<feature type="domain" description="ABC3 transporter permease C-terminal" evidence="14">
    <location>
        <begin position="171"/>
        <end position="285"/>
    </location>
</feature>
<dbReference type="GO" id="GO:0051301">
    <property type="term" value="P:cell division"/>
    <property type="evidence" value="ECO:0007669"/>
    <property type="project" value="UniProtKB-KW"/>
</dbReference>
<evidence type="ECO:0000256" key="1">
    <source>
        <dbReference type="ARBA" id="ARBA00003552"/>
    </source>
</evidence>
<evidence type="ECO:0000256" key="2">
    <source>
        <dbReference type="ARBA" id="ARBA00004651"/>
    </source>
</evidence>